<gene>
    <name evidence="10" type="ORF">ACJMK2_036530</name>
</gene>
<sequence length="247" mass="27813">MSTTNMAAYCSLSRLLSSNIVRFQLLRILERRLGNSTHLTNSIHNIHCGGVSSTNTSLLCSRSIHYPFTLAFSSSLRNYSDIPSGEKRPSDKKGKENVKDSGAVTAGENHDMTGSDEVDVLYRKIILEVKGHEPAVINSYTQYISMAANELGITISSIKTPPKQFKRMVLLKSAHIYKKHQVHYEMRTHFRVIELKHLTGSTADTFLEYIQRNLPEGTAMKVTRHRIERIPEHLKPPPTKTMTTACS</sequence>
<feature type="compositionally biased region" description="Basic and acidic residues" evidence="8">
    <location>
        <begin position="84"/>
        <end position="99"/>
    </location>
</feature>
<dbReference type="Gene3D" id="3.30.70.600">
    <property type="entry name" value="Ribosomal protein S10 domain"/>
    <property type="match status" value="1"/>
</dbReference>
<evidence type="ECO:0000256" key="6">
    <source>
        <dbReference type="ARBA" id="ARBA00035261"/>
    </source>
</evidence>
<dbReference type="AlphaFoldDB" id="A0ABD3WHG5"/>
<keyword evidence="4" id="KW-0496">Mitochondrion</keyword>
<dbReference type="PANTHER" id="PTHR13334:SF4">
    <property type="entry name" value="SMALL RIBOSOMAL SUBUNIT PROTEIN US10M"/>
    <property type="match status" value="1"/>
</dbReference>
<protein>
    <recommendedName>
        <fullName evidence="6">Small ribosomal subunit protein uS10m</fullName>
    </recommendedName>
    <alternativeName>
        <fullName evidence="7">28S ribosomal protein S10, mitochondrial</fullName>
    </alternativeName>
</protein>
<dbReference type="GO" id="GO:0005739">
    <property type="term" value="C:mitochondrion"/>
    <property type="evidence" value="ECO:0007669"/>
    <property type="project" value="UniProtKB-SubCell"/>
</dbReference>
<dbReference type="SUPFAM" id="SSF54999">
    <property type="entry name" value="Ribosomal protein S10"/>
    <property type="match status" value="1"/>
</dbReference>
<evidence type="ECO:0000256" key="7">
    <source>
        <dbReference type="ARBA" id="ARBA00035544"/>
    </source>
</evidence>
<dbReference type="InterPro" id="IPR001848">
    <property type="entry name" value="Ribosomal_uS10"/>
</dbReference>
<dbReference type="HAMAP" id="MF_00508">
    <property type="entry name" value="Ribosomal_uS10"/>
    <property type="match status" value="1"/>
</dbReference>
<keyword evidence="3" id="KW-0689">Ribosomal protein</keyword>
<dbReference type="InterPro" id="IPR036838">
    <property type="entry name" value="Ribosomal_uS10_dom_sf"/>
</dbReference>
<feature type="domain" description="Small ribosomal subunit protein uS10" evidence="9">
    <location>
        <begin position="126"/>
        <end position="223"/>
    </location>
</feature>
<proteinExistence type="inferred from homology"/>
<dbReference type="EMBL" id="JBJQND010000006">
    <property type="protein sequence ID" value="KAL3873407.1"/>
    <property type="molecule type" value="Genomic_DNA"/>
</dbReference>
<evidence type="ECO:0000256" key="2">
    <source>
        <dbReference type="ARBA" id="ARBA00007102"/>
    </source>
</evidence>
<keyword evidence="11" id="KW-1185">Reference proteome</keyword>
<evidence type="ECO:0000256" key="5">
    <source>
        <dbReference type="ARBA" id="ARBA00023274"/>
    </source>
</evidence>
<evidence type="ECO:0000259" key="9">
    <source>
        <dbReference type="SMART" id="SM01403"/>
    </source>
</evidence>
<accession>A0ABD3WHG5</accession>
<comment type="caution">
    <text evidence="10">The sequence shown here is derived from an EMBL/GenBank/DDBJ whole genome shotgun (WGS) entry which is preliminary data.</text>
</comment>
<dbReference type="GO" id="GO:0005840">
    <property type="term" value="C:ribosome"/>
    <property type="evidence" value="ECO:0007669"/>
    <property type="project" value="UniProtKB-KW"/>
</dbReference>
<evidence type="ECO:0000256" key="4">
    <source>
        <dbReference type="ARBA" id="ARBA00023128"/>
    </source>
</evidence>
<dbReference type="GO" id="GO:1990904">
    <property type="term" value="C:ribonucleoprotein complex"/>
    <property type="evidence" value="ECO:0007669"/>
    <property type="project" value="UniProtKB-KW"/>
</dbReference>
<evidence type="ECO:0000256" key="1">
    <source>
        <dbReference type="ARBA" id="ARBA00004173"/>
    </source>
</evidence>
<organism evidence="10 11">
    <name type="scientific">Sinanodonta woodiana</name>
    <name type="common">Chinese pond mussel</name>
    <name type="synonym">Anodonta woodiana</name>
    <dbReference type="NCBI Taxonomy" id="1069815"/>
    <lineage>
        <taxon>Eukaryota</taxon>
        <taxon>Metazoa</taxon>
        <taxon>Spiralia</taxon>
        <taxon>Lophotrochozoa</taxon>
        <taxon>Mollusca</taxon>
        <taxon>Bivalvia</taxon>
        <taxon>Autobranchia</taxon>
        <taxon>Heteroconchia</taxon>
        <taxon>Palaeoheterodonta</taxon>
        <taxon>Unionida</taxon>
        <taxon>Unionoidea</taxon>
        <taxon>Unionidae</taxon>
        <taxon>Unioninae</taxon>
        <taxon>Sinanodonta</taxon>
    </lineage>
</organism>
<name>A0ABD3WHG5_SINWO</name>
<dbReference type="InterPro" id="IPR027486">
    <property type="entry name" value="Ribosomal_uS10_dom"/>
</dbReference>
<dbReference type="InterPro" id="IPR040055">
    <property type="entry name" value="Ribosomal_uS10m"/>
</dbReference>
<evidence type="ECO:0000256" key="3">
    <source>
        <dbReference type="ARBA" id="ARBA00022980"/>
    </source>
</evidence>
<comment type="subcellular location">
    <subcellularLocation>
        <location evidence="1">Mitochondrion</location>
    </subcellularLocation>
</comment>
<dbReference type="Proteomes" id="UP001634394">
    <property type="component" value="Unassembled WGS sequence"/>
</dbReference>
<comment type="similarity">
    <text evidence="2">Belongs to the universal ribosomal protein uS10 family.</text>
</comment>
<reference evidence="10 11" key="1">
    <citation type="submission" date="2024-11" db="EMBL/GenBank/DDBJ databases">
        <title>Chromosome-level genome assembly of the freshwater bivalve Anodonta woodiana.</title>
        <authorList>
            <person name="Chen X."/>
        </authorList>
    </citation>
    <scope>NUCLEOTIDE SEQUENCE [LARGE SCALE GENOMIC DNA]</scope>
    <source>
        <strain evidence="10">MN2024</strain>
        <tissue evidence="10">Gills</tissue>
    </source>
</reference>
<evidence type="ECO:0000313" key="11">
    <source>
        <dbReference type="Proteomes" id="UP001634394"/>
    </source>
</evidence>
<dbReference type="Pfam" id="PF00338">
    <property type="entry name" value="Ribosomal_S10"/>
    <property type="match status" value="1"/>
</dbReference>
<evidence type="ECO:0000256" key="8">
    <source>
        <dbReference type="SAM" id="MobiDB-lite"/>
    </source>
</evidence>
<evidence type="ECO:0000313" key="10">
    <source>
        <dbReference type="EMBL" id="KAL3873407.1"/>
    </source>
</evidence>
<feature type="region of interest" description="Disordered" evidence="8">
    <location>
        <begin position="80"/>
        <end position="109"/>
    </location>
</feature>
<keyword evidence="5" id="KW-0687">Ribonucleoprotein</keyword>
<dbReference type="SMART" id="SM01403">
    <property type="entry name" value="Ribosomal_S10"/>
    <property type="match status" value="1"/>
</dbReference>
<dbReference type="PANTHER" id="PTHR13334">
    <property type="entry name" value="MITOCHONDRIAL 28S RIBOSOMAL PROTEIN S10"/>
    <property type="match status" value="1"/>
</dbReference>